<dbReference type="OrthoDB" id="2453562at2"/>
<protein>
    <submittedName>
        <fullName evidence="2">Uncharacterized protein</fullName>
    </submittedName>
</protein>
<proteinExistence type="predicted"/>
<name>A0A1Y4SUC3_9FIRM</name>
<gene>
    <name evidence="2" type="ORF">B5E75_09970</name>
</gene>
<keyword evidence="1" id="KW-1133">Transmembrane helix</keyword>
<accession>A0A1Y4SUC3</accession>
<reference evidence="2 3" key="1">
    <citation type="journal article" date="2018" name="BMC Genomics">
        <title>Whole genome sequencing and function prediction of 133 gut anaerobes isolated from chicken caecum in pure cultures.</title>
        <authorList>
            <person name="Medvecky M."/>
            <person name="Cejkova D."/>
            <person name="Polansky O."/>
            <person name="Karasova D."/>
            <person name="Kubasova T."/>
            <person name="Cizek A."/>
            <person name="Rychlik I."/>
        </authorList>
    </citation>
    <scope>NUCLEOTIDE SEQUENCE [LARGE SCALE GENOMIC DNA]</scope>
    <source>
        <strain evidence="2 3">An13</strain>
    </source>
</reference>
<evidence type="ECO:0000256" key="1">
    <source>
        <dbReference type="SAM" id="Phobius"/>
    </source>
</evidence>
<dbReference type="Proteomes" id="UP000195305">
    <property type="component" value="Unassembled WGS sequence"/>
</dbReference>
<sequence>MKKKQIIIFIISFVLIVGVVAIISINNTNWVEGEEYLYTKAINYVVNDVEKVSDYKDKQDYQVFTDYLMYGIEKQDTKRYVYMWILYEEYYVQDNKLILGSGASMPYKFTFENENVIKCVTAEDGSRFEPSIREMFPDDIENLPLEDSLSPLSLTPQIESYYSYLPSTEIHYADNEE</sequence>
<comment type="caution">
    <text evidence="2">The sequence shown here is derived from an EMBL/GenBank/DDBJ whole genome shotgun (WGS) entry which is preliminary data.</text>
</comment>
<dbReference type="EMBL" id="NFLJ01000029">
    <property type="protein sequence ID" value="OUQ33519.1"/>
    <property type="molecule type" value="Genomic_DNA"/>
</dbReference>
<dbReference type="AlphaFoldDB" id="A0A1Y4SUC3"/>
<keyword evidence="1" id="KW-0472">Membrane</keyword>
<evidence type="ECO:0000313" key="2">
    <source>
        <dbReference type="EMBL" id="OUQ33519.1"/>
    </source>
</evidence>
<dbReference type="RefSeq" id="WP_087358829.1">
    <property type="nucleotide sequence ID" value="NZ_NFLJ01000029.1"/>
</dbReference>
<keyword evidence="3" id="KW-1185">Reference proteome</keyword>
<evidence type="ECO:0000313" key="3">
    <source>
        <dbReference type="Proteomes" id="UP000195305"/>
    </source>
</evidence>
<organism evidence="2 3">
    <name type="scientific">Massilimicrobiota timonensis</name>
    <dbReference type="NCBI Taxonomy" id="1776392"/>
    <lineage>
        <taxon>Bacteria</taxon>
        <taxon>Bacillati</taxon>
        <taxon>Bacillota</taxon>
        <taxon>Erysipelotrichia</taxon>
        <taxon>Erysipelotrichales</taxon>
        <taxon>Erysipelotrichaceae</taxon>
        <taxon>Massilimicrobiota</taxon>
    </lineage>
</organism>
<feature type="transmembrane region" description="Helical" evidence="1">
    <location>
        <begin position="7"/>
        <end position="25"/>
    </location>
</feature>
<keyword evidence="1" id="KW-0812">Transmembrane</keyword>